<sequence length="74" mass="8142">MSKQLTPEEAILAIGTHLGLTEPTNPTHVLDSVEILIEEYKRLRLRQAAIIRKAQGQHPNTLAAVAASFARRAD</sequence>
<organism evidence="1 2">
    <name type="scientific">Streptomyces phage Verabelle</name>
    <dbReference type="NCBI Taxonomy" id="3065247"/>
    <lineage>
        <taxon>Viruses</taxon>
        <taxon>Duplodnaviria</taxon>
        <taxon>Heunggongvirae</taxon>
        <taxon>Uroviricota</taxon>
        <taxon>Caudoviricetes</taxon>
        <taxon>Arquatrovirinae</taxon>
        <taxon>Camvirus</taxon>
        <taxon>Camvirus verabelle</taxon>
    </lineage>
</organism>
<evidence type="ECO:0000313" key="1">
    <source>
        <dbReference type="EMBL" id="WLW38604.1"/>
    </source>
</evidence>
<name>A0AA50F137_9CAUD</name>
<dbReference type="Proteomes" id="UP001229934">
    <property type="component" value="Segment"/>
</dbReference>
<proteinExistence type="predicted"/>
<protein>
    <submittedName>
        <fullName evidence="1">Uncharacterized protein</fullName>
    </submittedName>
</protein>
<keyword evidence="2" id="KW-1185">Reference proteome</keyword>
<reference evidence="1" key="1">
    <citation type="submission" date="2023-05" db="EMBL/GenBank/DDBJ databases">
        <authorList>
            <person name="van Neer V."/>
            <person name="Kempff A."/>
            <person name="Ongenae V."/>
            <person name="Claessen D."/>
            <person name="Briegel A."/>
            <person name="Rozen D."/>
        </authorList>
    </citation>
    <scope>NUCLEOTIDE SEQUENCE</scope>
</reference>
<accession>A0AA50F137</accession>
<dbReference type="EMBL" id="OQ970439">
    <property type="protein sequence ID" value="WLW38604.1"/>
    <property type="molecule type" value="Genomic_DNA"/>
</dbReference>
<evidence type="ECO:0000313" key="2">
    <source>
        <dbReference type="Proteomes" id="UP001229934"/>
    </source>
</evidence>